<dbReference type="InterPro" id="IPR018750">
    <property type="entry name" value="DUF2306_membrane"/>
</dbReference>
<dbReference type="EMBL" id="FRCS01000003">
    <property type="protein sequence ID" value="SHN20305.1"/>
    <property type="molecule type" value="Genomic_DNA"/>
</dbReference>
<dbReference type="Pfam" id="PF10067">
    <property type="entry name" value="DUF2306"/>
    <property type="match status" value="1"/>
</dbReference>
<evidence type="ECO:0000313" key="2">
    <source>
        <dbReference type="EMBL" id="SHN20305.1"/>
    </source>
</evidence>
<organism evidence="2 3">
    <name type="scientific">Cryptosporangium aurantiacum</name>
    <dbReference type="NCBI Taxonomy" id="134849"/>
    <lineage>
        <taxon>Bacteria</taxon>
        <taxon>Bacillati</taxon>
        <taxon>Actinomycetota</taxon>
        <taxon>Actinomycetes</taxon>
        <taxon>Cryptosporangiales</taxon>
        <taxon>Cryptosporangiaceae</taxon>
        <taxon>Cryptosporangium</taxon>
    </lineage>
</organism>
<name>A0A1M7PSB3_9ACTN</name>
<reference evidence="2 3" key="1">
    <citation type="submission" date="2016-11" db="EMBL/GenBank/DDBJ databases">
        <authorList>
            <person name="Jaros S."/>
            <person name="Januszkiewicz K."/>
            <person name="Wedrychowicz H."/>
        </authorList>
    </citation>
    <scope>NUCLEOTIDE SEQUENCE [LARGE SCALE GENOMIC DNA]</scope>
    <source>
        <strain evidence="2 3">DSM 46144</strain>
    </source>
</reference>
<keyword evidence="1" id="KW-0472">Membrane</keyword>
<sequence>MSRGRDLVTIKAMTTLDTRTRTRRSSGLLVPVALLLLAFVPVVAGAFRLTELAGGPEVTPENARFVAAPVPIVVHIVSVTVFAVLGAFQFAPRLRRFRWHRWSGRVVAPSGIVAALSGVWITLFSGRAETDGDALAVIRVLVGAAMTAFLVLGVRAILQRRVAIHRRWMIRGYAIGMAAGTQAFTQAPWMILVGPLDVPSKTVLTTLGWVINIAVAEWIIRRRA</sequence>
<proteinExistence type="predicted"/>
<feature type="transmembrane region" description="Helical" evidence="1">
    <location>
        <begin position="68"/>
        <end position="90"/>
    </location>
</feature>
<feature type="transmembrane region" description="Helical" evidence="1">
    <location>
        <begin position="102"/>
        <end position="124"/>
    </location>
</feature>
<accession>A0A1M7PSB3</accession>
<feature type="transmembrane region" description="Helical" evidence="1">
    <location>
        <begin position="203"/>
        <end position="220"/>
    </location>
</feature>
<evidence type="ECO:0000256" key="1">
    <source>
        <dbReference type="SAM" id="Phobius"/>
    </source>
</evidence>
<gene>
    <name evidence="2" type="ORF">SAMN05443668_103635</name>
</gene>
<keyword evidence="3" id="KW-1185">Reference proteome</keyword>
<protein>
    <submittedName>
        <fullName evidence="2">Predicted membrane protein</fullName>
    </submittedName>
</protein>
<dbReference type="STRING" id="134849.SAMN05443668_103635"/>
<evidence type="ECO:0000313" key="3">
    <source>
        <dbReference type="Proteomes" id="UP000184440"/>
    </source>
</evidence>
<dbReference type="AlphaFoldDB" id="A0A1M7PSB3"/>
<dbReference type="Proteomes" id="UP000184440">
    <property type="component" value="Unassembled WGS sequence"/>
</dbReference>
<keyword evidence="1" id="KW-1133">Transmembrane helix</keyword>
<feature type="transmembrane region" description="Helical" evidence="1">
    <location>
        <begin position="136"/>
        <end position="158"/>
    </location>
</feature>
<feature type="transmembrane region" description="Helical" evidence="1">
    <location>
        <begin position="170"/>
        <end position="191"/>
    </location>
</feature>
<keyword evidence="1" id="KW-0812">Transmembrane</keyword>